<dbReference type="Gene3D" id="1.10.1040.10">
    <property type="entry name" value="N-(1-d-carboxylethyl)-l-norvaline Dehydrogenase, domain 2"/>
    <property type="match status" value="1"/>
</dbReference>
<comment type="similarity">
    <text evidence="2">Belongs to the HIBADH-related family.</text>
</comment>
<comment type="similarity">
    <text evidence="1">Belongs to the 6-phosphogluconate dehydrogenase family.</text>
</comment>
<reference evidence="7 8" key="1">
    <citation type="submission" date="2017-10" db="EMBL/GenBank/DDBJ databases">
        <title>Bifidobacterium xylocopum sp. nov. and Bifidobacterium aemilianum sp. nov., from the carpenter bee (Xylocopa violacea) digestive tract.</title>
        <authorList>
            <person name="Alberoni D."/>
            <person name="Baffoni L."/>
            <person name="Di Gioia D."/>
            <person name="Gaggia F."/>
            <person name="Biavati B."/>
        </authorList>
    </citation>
    <scope>NUCLEOTIDE SEQUENCE [LARGE SCALE GENOMIC DNA]</scope>
    <source>
        <strain evidence="7 8">XV10</strain>
    </source>
</reference>
<dbReference type="Pfam" id="PF00393">
    <property type="entry name" value="6PGD"/>
    <property type="match status" value="1"/>
</dbReference>
<organism evidence="7 8">
    <name type="scientific">Bifidobacterium aemilianum</name>
    <dbReference type="NCBI Taxonomy" id="2493120"/>
    <lineage>
        <taxon>Bacteria</taxon>
        <taxon>Bacillati</taxon>
        <taxon>Actinomycetota</taxon>
        <taxon>Actinomycetes</taxon>
        <taxon>Bifidobacteriales</taxon>
        <taxon>Bifidobacteriaceae</taxon>
        <taxon>Bifidobacterium</taxon>
    </lineage>
</organism>
<evidence type="ECO:0000313" key="7">
    <source>
        <dbReference type="EMBL" id="RBP97343.1"/>
    </source>
</evidence>
<feature type="domain" description="6-phosphogluconate dehydrogenase C-terminal" evidence="6">
    <location>
        <begin position="181"/>
        <end position="308"/>
    </location>
</feature>
<dbReference type="InterPro" id="IPR036291">
    <property type="entry name" value="NAD(P)-bd_dom_sf"/>
</dbReference>
<dbReference type="SUPFAM" id="SSF48179">
    <property type="entry name" value="6-phosphogluconate dehydrogenase C-terminal domain-like"/>
    <property type="match status" value="1"/>
</dbReference>
<dbReference type="InterPro" id="IPR006183">
    <property type="entry name" value="Pgluconate_DH"/>
</dbReference>
<evidence type="ECO:0000259" key="6">
    <source>
        <dbReference type="SMART" id="SM01350"/>
    </source>
</evidence>
<dbReference type="SUPFAM" id="SSF51735">
    <property type="entry name" value="NAD(P)-binding Rossmann-fold domains"/>
    <property type="match status" value="1"/>
</dbReference>
<dbReference type="GO" id="GO:0016054">
    <property type="term" value="P:organic acid catabolic process"/>
    <property type="evidence" value="ECO:0007669"/>
    <property type="project" value="UniProtKB-ARBA"/>
</dbReference>
<dbReference type="Proteomes" id="UP000252530">
    <property type="component" value="Unassembled WGS sequence"/>
</dbReference>
<gene>
    <name evidence="7" type="primary">gnd</name>
    <name evidence="7" type="ORF">CRD60_07335</name>
</gene>
<keyword evidence="4" id="KW-0311">Gluconate utilization</keyword>
<dbReference type="GO" id="GO:0006098">
    <property type="term" value="P:pentose-phosphate shunt"/>
    <property type="evidence" value="ECO:0007669"/>
    <property type="project" value="InterPro"/>
</dbReference>
<dbReference type="GO" id="GO:0019521">
    <property type="term" value="P:D-gluconate metabolic process"/>
    <property type="evidence" value="ECO:0007669"/>
    <property type="project" value="UniProtKB-KW"/>
</dbReference>
<dbReference type="InterPro" id="IPR015815">
    <property type="entry name" value="HIBADH-related"/>
</dbReference>
<dbReference type="GO" id="GO:0004616">
    <property type="term" value="F:phosphogluconate dehydrogenase (decarboxylating) activity"/>
    <property type="evidence" value="ECO:0007669"/>
    <property type="project" value="InterPro"/>
</dbReference>
<evidence type="ECO:0000256" key="4">
    <source>
        <dbReference type="ARBA" id="ARBA00023064"/>
    </source>
</evidence>
<protein>
    <submittedName>
        <fullName evidence="7">6-phosphogluconate dehydrogenase (Decarboxylating)</fullName>
    </submittedName>
</protein>
<dbReference type="InterPro" id="IPR008927">
    <property type="entry name" value="6-PGluconate_DH-like_C_sf"/>
</dbReference>
<keyword evidence="8" id="KW-1185">Reference proteome</keyword>
<keyword evidence="3" id="KW-0560">Oxidoreductase</keyword>
<dbReference type="SMART" id="SM01350">
    <property type="entry name" value="6PGD"/>
    <property type="match status" value="1"/>
</dbReference>
<dbReference type="NCBIfam" id="TIGR00872">
    <property type="entry name" value="gnd_rel"/>
    <property type="match status" value="1"/>
</dbReference>
<dbReference type="PIRSF" id="PIRSF000103">
    <property type="entry name" value="HIBADH"/>
    <property type="match status" value="1"/>
</dbReference>
<dbReference type="InterPro" id="IPR004849">
    <property type="entry name" value="6DGDH_YqeC"/>
</dbReference>
<evidence type="ECO:0000256" key="1">
    <source>
        <dbReference type="ARBA" id="ARBA00008419"/>
    </source>
</evidence>
<dbReference type="InterPro" id="IPR002204">
    <property type="entry name" value="3-OH-isobutyrate_DH-rel_CS"/>
</dbReference>
<dbReference type="RefSeq" id="WP_113860632.1">
    <property type="nucleotide sequence ID" value="NZ_PDCG01000008.1"/>
</dbReference>
<dbReference type="PROSITE" id="PS00895">
    <property type="entry name" value="3_HYDROXYISOBUT_DH"/>
    <property type="match status" value="1"/>
</dbReference>
<comment type="caution">
    <text evidence="7">The sequence shown here is derived from an EMBL/GenBank/DDBJ whole genome shotgun (WGS) entry which is preliminary data.</text>
</comment>
<dbReference type="InterPro" id="IPR013328">
    <property type="entry name" value="6PGD_dom2"/>
</dbReference>
<feature type="active site" evidence="5">
    <location>
        <position position="185"/>
    </location>
</feature>
<dbReference type="NCBIfam" id="NF007161">
    <property type="entry name" value="PRK09599.1"/>
    <property type="match status" value="1"/>
</dbReference>
<evidence type="ECO:0000313" key="8">
    <source>
        <dbReference type="Proteomes" id="UP000252530"/>
    </source>
</evidence>
<dbReference type="InterPro" id="IPR006114">
    <property type="entry name" value="6PGDH_C"/>
</dbReference>
<evidence type="ECO:0000256" key="5">
    <source>
        <dbReference type="PIRSR" id="PIRSR000103-1"/>
    </source>
</evidence>
<dbReference type="PRINTS" id="PR00076">
    <property type="entry name" value="6PGDHDRGNASE"/>
</dbReference>
<dbReference type="Pfam" id="PF03446">
    <property type="entry name" value="NAD_binding_2"/>
    <property type="match status" value="1"/>
</dbReference>
<sequence>MAGGSQQLKKQHPLQRRSADMKIGMIGLGRMGGNMADRLRAGGHEVVGYDLDPQSGRDVDSIQALVEALETPRIIWVMVPAGKPTQSTMDQLASLLSDDDLIVDGGNTRFADDQMHARMLEPKGIHLVDVGTSNGIWGKEKGYALMVGGTDQDVERVMPILQTLKPEGENGLVHAGGTGAGHYTKMVHNGIEYGMMQALAEGYAVMDASDLVKDPGQVMASWREGSVINSWLLDLLVKALKEDPGLKHIAGKANESGEAKWMIEDALELGVPTPVTTASLYARQDSQIADPTTMKVVSALRKEFGGHPVEQE</sequence>
<dbReference type="EMBL" id="PDCG01000008">
    <property type="protein sequence ID" value="RBP97343.1"/>
    <property type="molecule type" value="Genomic_DNA"/>
</dbReference>
<evidence type="ECO:0000256" key="2">
    <source>
        <dbReference type="ARBA" id="ARBA00009080"/>
    </source>
</evidence>
<dbReference type="OrthoDB" id="9804542at2"/>
<evidence type="ECO:0000256" key="3">
    <source>
        <dbReference type="ARBA" id="ARBA00023002"/>
    </source>
</evidence>
<name>A0A366K898_9BIFI</name>
<dbReference type="AlphaFoldDB" id="A0A366K898"/>
<accession>A0A366K898</accession>
<dbReference type="Gene3D" id="3.40.50.720">
    <property type="entry name" value="NAD(P)-binding Rossmann-like Domain"/>
    <property type="match status" value="1"/>
</dbReference>
<dbReference type="PANTHER" id="PTHR11811">
    <property type="entry name" value="6-PHOSPHOGLUCONATE DEHYDROGENASE"/>
    <property type="match status" value="1"/>
</dbReference>
<dbReference type="InterPro" id="IPR006115">
    <property type="entry name" value="6PGDH_NADP-bd"/>
</dbReference>
<proteinExistence type="inferred from homology"/>
<dbReference type="GO" id="GO:0050661">
    <property type="term" value="F:NADP binding"/>
    <property type="evidence" value="ECO:0007669"/>
    <property type="project" value="InterPro"/>
</dbReference>